<evidence type="ECO:0000313" key="2">
    <source>
        <dbReference type="EMBL" id="GMI37514.1"/>
    </source>
</evidence>
<dbReference type="EMBL" id="BRYA01000074">
    <property type="protein sequence ID" value="GMI37514.1"/>
    <property type="molecule type" value="Genomic_DNA"/>
</dbReference>
<evidence type="ECO:0000313" key="3">
    <source>
        <dbReference type="Proteomes" id="UP001165065"/>
    </source>
</evidence>
<feature type="region of interest" description="Disordered" evidence="1">
    <location>
        <begin position="63"/>
        <end position="87"/>
    </location>
</feature>
<reference evidence="3" key="1">
    <citation type="journal article" date="2023" name="Commun. Biol.">
        <title>Genome analysis of Parmales, the sister group of diatoms, reveals the evolutionary specialization of diatoms from phago-mixotrophs to photoautotrophs.</title>
        <authorList>
            <person name="Ban H."/>
            <person name="Sato S."/>
            <person name="Yoshikawa S."/>
            <person name="Yamada K."/>
            <person name="Nakamura Y."/>
            <person name="Ichinomiya M."/>
            <person name="Sato N."/>
            <person name="Blanc-Mathieu R."/>
            <person name="Endo H."/>
            <person name="Kuwata A."/>
            <person name="Ogata H."/>
        </authorList>
    </citation>
    <scope>NUCLEOTIDE SEQUENCE [LARGE SCALE GENOMIC DNA]</scope>
</reference>
<feature type="region of interest" description="Disordered" evidence="1">
    <location>
        <begin position="1"/>
        <end position="29"/>
    </location>
</feature>
<proteinExistence type="predicted"/>
<evidence type="ECO:0000256" key="1">
    <source>
        <dbReference type="SAM" id="MobiDB-lite"/>
    </source>
</evidence>
<accession>A0A9W7L743</accession>
<comment type="caution">
    <text evidence="2">The sequence shown here is derived from an EMBL/GenBank/DDBJ whole genome shotgun (WGS) entry which is preliminary data.</text>
</comment>
<organism evidence="2 3">
    <name type="scientific">Triparma columacea</name>
    <dbReference type="NCBI Taxonomy" id="722753"/>
    <lineage>
        <taxon>Eukaryota</taxon>
        <taxon>Sar</taxon>
        <taxon>Stramenopiles</taxon>
        <taxon>Ochrophyta</taxon>
        <taxon>Bolidophyceae</taxon>
        <taxon>Parmales</taxon>
        <taxon>Triparmaceae</taxon>
        <taxon>Triparma</taxon>
    </lineage>
</organism>
<keyword evidence="3" id="KW-1185">Reference proteome</keyword>
<feature type="compositionally biased region" description="Low complexity" evidence="1">
    <location>
        <begin position="121"/>
        <end position="134"/>
    </location>
</feature>
<dbReference type="Proteomes" id="UP001165065">
    <property type="component" value="Unassembled WGS sequence"/>
</dbReference>
<protein>
    <recommendedName>
        <fullName evidence="4">WW domain-containing protein</fullName>
    </recommendedName>
</protein>
<feature type="region of interest" description="Disordered" evidence="1">
    <location>
        <begin position="103"/>
        <end position="134"/>
    </location>
</feature>
<dbReference type="AlphaFoldDB" id="A0A9W7L743"/>
<sequence>MEVPTQQAPPPKLPNVYTLSSRRPPGMRPVEVVQENPSWAKFRDPHTGLFYYASKMNGEATYDRPAALEAQQQHDQGAAGSNDGVASSVDHFEGVVNSTAKLAPGQVPASQKMGPPPPFSTKPLSPSTASPYSAPSTPTVDFYYKSIKEIDMPLFIACRDGRPAPFLDKLIGGNNVDEIELEDDAFAEVNRQWCAKRDGSGWDVLPEDNEGSSTSFFWPASLKPTTHTRNAYAAVPGDTILHIAIKLNRRDILEWLSQVRLLDLNVANSEGLTASAVADEIGKSNMYTFYFVFR</sequence>
<dbReference type="OrthoDB" id="194837at2759"/>
<evidence type="ECO:0008006" key="4">
    <source>
        <dbReference type="Google" id="ProtNLM"/>
    </source>
</evidence>
<gene>
    <name evidence="2" type="ORF">TrCOL_g7528</name>
</gene>
<name>A0A9W7L743_9STRA</name>